<evidence type="ECO:0000313" key="5">
    <source>
        <dbReference type="EMBL" id="MDR7293917.1"/>
    </source>
</evidence>
<keyword evidence="1" id="KW-0378">Hydrolase</keyword>
<dbReference type="Proteomes" id="UP001180715">
    <property type="component" value="Unassembled WGS sequence"/>
</dbReference>
<feature type="region of interest" description="Disordered" evidence="2">
    <location>
        <begin position="1"/>
        <end position="63"/>
    </location>
</feature>
<dbReference type="EC" id="3.4.21.53" evidence="1"/>
<keyword evidence="6" id="KW-1185">Reference proteome</keyword>
<feature type="active site" evidence="1">
    <location>
        <position position="350"/>
    </location>
</feature>
<dbReference type="InterPro" id="IPR014721">
    <property type="entry name" value="Ribsml_uS5_D2-typ_fold_subgr"/>
</dbReference>
<dbReference type="Pfam" id="PF13180">
    <property type="entry name" value="PDZ_2"/>
    <property type="match status" value="1"/>
</dbReference>
<dbReference type="RefSeq" id="WP_310247212.1">
    <property type="nucleotide sequence ID" value="NZ_JAVDXX010000001.1"/>
</dbReference>
<accession>A0ABU1YZY9</accession>
<dbReference type="InterPro" id="IPR020568">
    <property type="entry name" value="Ribosomal_Su5_D2-typ_SF"/>
</dbReference>
<evidence type="ECO:0000259" key="4">
    <source>
        <dbReference type="PROSITE" id="PS51786"/>
    </source>
</evidence>
<dbReference type="Pfam" id="PF05362">
    <property type="entry name" value="Lon_C"/>
    <property type="match status" value="1"/>
</dbReference>
<keyword evidence="3" id="KW-1133">Transmembrane helix</keyword>
<dbReference type="EMBL" id="JAVDXX010000001">
    <property type="protein sequence ID" value="MDR7293917.1"/>
    <property type="molecule type" value="Genomic_DNA"/>
</dbReference>
<keyword evidence="1" id="KW-0645">Protease</keyword>
<evidence type="ECO:0000256" key="1">
    <source>
        <dbReference type="PROSITE-ProRule" id="PRU01122"/>
    </source>
</evidence>
<keyword evidence="3" id="KW-0472">Membrane</keyword>
<dbReference type="InterPro" id="IPR001478">
    <property type="entry name" value="PDZ"/>
</dbReference>
<feature type="active site" evidence="1">
    <location>
        <position position="305"/>
    </location>
</feature>
<evidence type="ECO:0000256" key="3">
    <source>
        <dbReference type="SAM" id="Phobius"/>
    </source>
</evidence>
<comment type="similarity">
    <text evidence="1">Belongs to the peptidase S16 family.</text>
</comment>
<feature type="domain" description="Lon proteolytic" evidence="4">
    <location>
        <begin position="219"/>
        <end position="398"/>
    </location>
</feature>
<dbReference type="InterPro" id="IPR027065">
    <property type="entry name" value="Lon_Prtase"/>
</dbReference>
<organism evidence="5 6">
    <name type="scientific">Pseudoglutamicibacter albus</name>
    <dbReference type="NCBI Taxonomy" id="98671"/>
    <lineage>
        <taxon>Bacteria</taxon>
        <taxon>Bacillati</taxon>
        <taxon>Actinomycetota</taxon>
        <taxon>Actinomycetes</taxon>
        <taxon>Micrococcales</taxon>
        <taxon>Micrococcaceae</taxon>
        <taxon>Pseudoglutamicibacter</taxon>
    </lineage>
</organism>
<protein>
    <recommendedName>
        <fullName evidence="1">endopeptidase La</fullName>
        <ecNumber evidence="1">3.4.21.53</ecNumber>
    </recommendedName>
</protein>
<dbReference type="PROSITE" id="PS51786">
    <property type="entry name" value="LON_PROTEOLYTIC"/>
    <property type="match status" value="1"/>
</dbReference>
<dbReference type="SUPFAM" id="SSF54211">
    <property type="entry name" value="Ribosomal protein S5 domain 2-like"/>
    <property type="match status" value="1"/>
</dbReference>
<dbReference type="PANTHER" id="PTHR10046">
    <property type="entry name" value="ATP DEPENDENT LON PROTEASE FAMILY MEMBER"/>
    <property type="match status" value="1"/>
</dbReference>
<comment type="catalytic activity">
    <reaction evidence="1">
        <text>Hydrolysis of proteins in presence of ATP.</text>
        <dbReference type="EC" id="3.4.21.53"/>
    </reaction>
</comment>
<evidence type="ECO:0000313" key="6">
    <source>
        <dbReference type="Proteomes" id="UP001180715"/>
    </source>
</evidence>
<evidence type="ECO:0000256" key="2">
    <source>
        <dbReference type="SAM" id="MobiDB-lite"/>
    </source>
</evidence>
<keyword evidence="1" id="KW-0720">Serine protease</keyword>
<feature type="compositionally biased region" description="Polar residues" evidence="2">
    <location>
        <begin position="27"/>
        <end position="40"/>
    </location>
</feature>
<feature type="compositionally biased region" description="Basic and acidic residues" evidence="2">
    <location>
        <begin position="1"/>
        <end position="11"/>
    </location>
</feature>
<dbReference type="InterPro" id="IPR036034">
    <property type="entry name" value="PDZ_sf"/>
</dbReference>
<gene>
    <name evidence="5" type="ORF">J2S67_001185</name>
</gene>
<dbReference type="InterPro" id="IPR008269">
    <property type="entry name" value="Lon_proteolytic"/>
</dbReference>
<comment type="caution">
    <text evidence="5">The sequence shown here is derived from an EMBL/GenBank/DDBJ whole genome shotgun (WGS) entry which is preliminary data.</text>
</comment>
<name>A0ABU1YZY9_9MICC</name>
<reference evidence="5" key="1">
    <citation type="submission" date="2023-07" db="EMBL/GenBank/DDBJ databases">
        <title>Sequencing the genomes of 1000 actinobacteria strains.</title>
        <authorList>
            <person name="Klenk H.-P."/>
        </authorList>
    </citation>
    <scope>NUCLEOTIDE SEQUENCE</scope>
    <source>
        <strain evidence="5">DSM 13068</strain>
    </source>
</reference>
<proteinExistence type="inferred from homology"/>
<keyword evidence="3" id="KW-0812">Transmembrane</keyword>
<dbReference type="Gene3D" id="3.30.230.10">
    <property type="match status" value="1"/>
</dbReference>
<dbReference type="SUPFAM" id="SSF50156">
    <property type="entry name" value="PDZ domain-like"/>
    <property type="match status" value="1"/>
</dbReference>
<sequence>MAEDFPGEKGTGRPGLQGTDSPREQKTQGAQETQRTQETQGLLHGAGSGQPRPPMRRQRKERYGSRVQWLAGLAAMVLLTVPLSLPTAFMIEKPGPVVDTVGEIEGVDIISIDGRKTYPTDSSLALTTVSVAGGPGRQPTGFEAVAAWFDPVTDMQPQEFYYPLGVTFEQRSQQSELQMTSSQVTAEVAAVKHLGIDFSMETRIVGFAEPFNEGTLMANDAVVAVNGKSVSSVTQVQKAIQASKVGADGGSVELGIIREGKKMTVQAQTKVSAETGKPSLGVFISPHPRFPFEVSYAIENIGGSSAGTMMALGIIDKMTPGSLAGDTKVAGTGTIDIDGKVGPIAGVAQKIVGARKAGAEVFLTPEQNCAQLKGRVPEGIKAYSMKTLDDAVKILESVAQGKEPEAPRCGA</sequence>
<feature type="transmembrane region" description="Helical" evidence="3">
    <location>
        <begin position="67"/>
        <end position="85"/>
    </location>
</feature>